<organism evidence="2 3">
    <name type="scientific">Oceanobacillus oncorhynchi</name>
    <dbReference type="NCBI Taxonomy" id="545501"/>
    <lineage>
        <taxon>Bacteria</taxon>
        <taxon>Bacillati</taxon>
        <taxon>Bacillota</taxon>
        <taxon>Bacilli</taxon>
        <taxon>Bacillales</taxon>
        <taxon>Bacillaceae</taxon>
        <taxon>Oceanobacillus</taxon>
    </lineage>
</organism>
<dbReference type="AlphaFoldDB" id="A0A0A1MNG8"/>
<dbReference type="OrthoDB" id="2365850at2"/>
<dbReference type="EMBL" id="CDGG01000001">
    <property type="protein sequence ID" value="CEI81299.1"/>
    <property type="molecule type" value="Genomic_DNA"/>
</dbReference>
<evidence type="ECO:0000313" key="3">
    <source>
        <dbReference type="Proteomes" id="UP000040453"/>
    </source>
</evidence>
<reference evidence="2 3" key="1">
    <citation type="submission" date="2014-11" db="EMBL/GenBank/DDBJ databases">
        <authorList>
            <person name="Urmite Genomes Urmite Genomes"/>
        </authorList>
    </citation>
    <scope>NUCLEOTIDE SEQUENCE [LARGE SCALE GENOMIC DNA]</scope>
    <source>
        <strain evidence="2 3">Oc5</strain>
    </source>
</reference>
<feature type="compositionally biased region" description="Basic and acidic residues" evidence="1">
    <location>
        <begin position="172"/>
        <end position="195"/>
    </location>
</feature>
<dbReference type="RefSeq" id="WP_042530347.1">
    <property type="nucleotide sequence ID" value="NZ_CDGG01000001.1"/>
</dbReference>
<proteinExistence type="predicted"/>
<name>A0A0A1MNG8_9BACI</name>
<evidence type="ECO:0000256" key="1">
    <source>
        <dbReference type="SAM" id="MobiDB-lite"/>
    </source>
</evidence>
<dbReference type="Pfam" id="PF06810">
    <property type="entry name" value="Phage_scaffold"/>
    <property type="match status" value="1"/>
</dbReference>
<gene>
    <name evidence="2" type="ORF">BN997_01117</name>
</gene>
<feature type="region of interest" description="Disordered" evidence="1">
    <location>
        <begin position="22"/>
        <end position="65"/>
    </location>
</feature>
<dbReference type="InterPro" id="IPR009636">
    <property type="entry name" value="SCAF"/>
</dbReference>
<feature type="compositionally biased region" description="Basic and acidic residues" evidence="1">
    <location>
        <begin position="22"/>
        <end position="60"/>
    </location>
</feature>
<accession>A0A0A1MNG8</accession>
<evidence type="ECO:0000313" key="2">
    <source>
        <dbReference type="EMBL" id="CEI81299.1"/>
    </source>
</evidence>
<protein>
    <submittedName>
        <fullName evidence="2">Phage minor structural protein GP20</fullName>
    </submittedName>
</protein>
<keyword evidence="3" id="KW-1185">Reference proteome</keyword>
<sequence>MNREFLKELGLEDEAIDKIMAEHGKTVNQTKDELTSAQSERDSLKEQLSERDTQLEDLRGKAQGNEELQATIDSLKEANTQAKESYEKQLKEQKFNYELDRELMAAQARNPVAVRALLDTEVIKLDEDGKIKGLSEQLEGLKESDSYLFTSEEGAPPSSSNFNPGSKQKMNNPKDVDPYEAGRQRALERHKKEEK</sequence>
<feature type="region of interest" description="Disordered" evidence="1">
    <location>
        <begin position="145"/>
        <end position="195"/>
    </location>
</feature>
<dbReference type="Proteomes" id="UP000040453">
    <property type="component" value="Unassembled WGS sequence"/>
</dbReference>
<dbReference type="STRING" id="545501.BN997_01117"/>
<feature type="compositionally biased region" description="Polar residues" evidence="1">
    <location>
        <begin position="157"/>
        <end position="171"/>
    </location>
</feature>